<evidence type="ECO:0000313" key="4">
    <source>
        <dbReference type="Proteomes" id="UP000825729"/>
    </source>
</evidence>
<organism evidence="3 4">
    <name type="scientific">Aristolochia fimbriata</name>
    <name type="common">White veined hardy Dutchman's pipe vine</name>
    <dbReference type="NCBI Taxonomy" id="158543"/>
    <lineage>
        <taxon>Eukaryota</taxon>
        <taxon>Viridiplantae</taxon>
        <taxon>Streptophyta</taxon>
        <taxon>Embryophyta</taxon>
        <taxon>Tracheophyta</taxon>
        <taxon>Spermatophyta</taxon>
        <taxon>Magnoliopsida</taxon>
        <taxon>Magnoliidae</taxon>
        <taxon>Piperales</taxon>
        <taxon>Aristolochiaceae</taxon>
        <taxon>Aristolochia</taxon>
    </lineage>
</organism>
<dbReference type="InterPro" id="IPR004314">
    <property type="entry name" value="Neprosin"/>
</dbReference>
<dbReference type="PROSITE" id="PS52045">
    <property type="entry name" value="NEPROSIN_PEP_CD"/>
    <property type="match status" value="1"/>
</dbReference>
<evidence type="ECO:0000313" key="3">
    <source>
        <dbReference type="EMBL" id="KAG9459552.1"/>
    </source>
</evidence>
<accession>A0AAV7FH56</accession>
<evidence type="ECO:0000259" key="2">
    <source>
        <dbReference type="PROSITE" id="PS52045"/>
    </source>
</evidence>
<protein>
    <recommendedName>
        <fullName evidence="2">Neprosin PEP catalytic domain-containing protein</fullName>
    </recommendedName>
</protein>
<dbReference type="PANTHER" id="PTHR31589:SF216">
    <property type="entry name" value="NEPROSIN ACTIVATION PEPTIDE DOMAIN-CONTAINING PROTEIN"/>
    <property type="match status" value="1"/>
</dbReference>
<evidence type="ECO:0000256" key="1">
    <source>
        <dbReference type="SAM" id="SignalP"/>
    </source>
</evidence>
<keyword evidence="4" id="KW-1185">Reference proteome</keyword>
<keyword evidence="1" id="KW-0732">Signal</keyword>
<dbReference type="Pfam" id="PF14365">
    <property type="entry name" value="Neprosin_AP"/>
    <property type="match status" value="1"/>
</dbReference>
<dbReference type="EMBL" id="JAINDJ010000002">
    <property type="protein sequence ID" value="KAG9459552.1"/>
    <property type="molecule type" value="Genomic_DNA"/>
</dbReference>
<reference evidence="3 4" key="1">
    <citation type="submission" date="2021-07" db="EMBL/GenBank/DDBJ databases">
        <title>The Aristolochia fimbriata genome: insights into angiosperm evolution, floral development and chemical biosynthesis.</title>
        <authorList>
            <person name="Jiao Y."/>
        </authorList>
    </citation>
    <scope>NUCLEOTIDE SEQUENCE [LARGE SCALE GENOMIC DNA]</scope>
    <source>
        <strain evidence="3">IBCAS-2021</strain>
        <tissue evidence="3">Leaf</tissue>
    </source>
</reference>
<comment type="caution">
    <text evidence="3">The sequence shown here is derived from an EMBL/GenBank/DDBJ whole genome shotgun (WGS) entry which is preliminary data.</text>
</comment>
<proteinExistence type="predicted"/>
<dbReference type="Pfam" id="PF03080">
    <property type="entry name" value="Neprosin"/>
    <property type="match status" value="1"/>
</dbReference>
<gene>
    <name evidence="3" type="ORF">H6P81_004060</name>
</gene>
<feature type="chain" id="PRO_5043428785" description="Neprosin PEP catalytic domain-containing protein" evidence="1">
    <location>
        <begin position="28"/>
        <end position="367"/>
    </location>
</feature>
<dbReference type="PANTHER" id="PTHR31589">
    <property type="entry name" value="PROTEIN, PUTATIVE (DUF239)-RELATED-RELATED"/>
    <property type="match status" value="1"/>
</dbReference>
<dbReference type="InterPro" id="IPR053168">
    <property type="entry name" value="Glutamic_endopeptidase"/>
</dbReference>
<dbReference type="InterPro" id="IPR025521">
    <property type="entry name" value="Neprosin_propep"/>
</dbReference>
<dbReference type="AlphaFoldDB" id="A0AAV7FH56"/>
<dbReference type="Proteomes" id="UP000825729">
    <property type="component" value="Unassembled WGS sequence"/>
</dbReference>
<feature type="signal peptide" evidence="1">
    <location>
        <begin position="1"/>
        <end position="27"/>
    </location>
</feature>
<sequence length="367" mass="41248">MGLMAPTLRTLTLVCIALCMSLYGTTAECLSTEKFLEMKRHLRSLNKPAVKSIQILEPSSCVSSNETRHILELPDGGCPEGTVPIRRVQMQDLLRAPSLSTFGKKLYAANSSFGSLAQSSNNIQYRWAKIDSKNGDLYGTHAHINLWTPYVKGKDKYSSAQVWLFSGLMINSTSFKPDGLYVSEELFGNAEPRFYIYWTVDRYISTGCYNTLCPGFVSVHPRIPLGRTFRQMSSPGGDQFFVRVKIVKERLDWWLYVNEEKIGFWPQRIFNHINEKAERASWGGEVFSVQGVEFPPMGSGAVAAEGFAQAAFVKSMQLVNGDGQYYEAPTDTKRVVDTRCYSLASDGVNEDPNWRRYFYFGGPGGRC</sequence>
<name>A0AAV7FH56_ARIFI</name>
<dbReference type="Gene3D" id="3.90.1320.10">
    <property type="entry name" value="Outer-capsid protein sigma 3, large lobe"/>
    <property type="match status" value="1"/>
</dbReference>
<feature type="domain" description="Neprosin PEP catalytic" evidence="2">
    <location>
        <begin position="117"/>
        <end position="367"/>
    </location>
</feature>